<feature type="transmembrane region" description="Helical" evidence="1">
    <location>
        <begin position="285"/>
        <end position="306"/>
    </location>
</feature>
<proteinExistence type="predicted"/>
<feature type="transmembrane region" description="Helical" evidence="1">
    <location>
        <begin position="136"/>
        <end position="156"/>
    </location>
</feature>
<gene>
    <name evidence="2" type="ORF">RM479_09520</name>
</gene>
<sequence>MNDRTLTLLLVVAAAAFLYAGARRTVSALSRRRRERRLAAGGIRAHGSVSAVHPMDRSSGRHEVTVRVYDERGGVREAVDDSGTGGFLLREGTPVTLVYSPEDPGHARVERAAFPDPSMGDHPLHPGDGSGTPSPVAALFPLGASLAIVGIMAAVALNGAEWALILVPALFALVGSGLLVRSAYALVTGQGVRRGYGASTIGVVTDSWTETRVRRKDGRTRKVRLHPFTVRFRADDGREVHVRHAVAGSTFIATPGQRLRVDYDPLHPPRYSLPDGPGMDRLPHLVPLIIGVVFTVVGSVLTWVFWNAGPF</sequence>
<name>A0ABU2M7M3_9ACTN</name>
<feature type="transmembrane region" description="Helical" evidence="1">
    <location>
        <begin position="162"/>
        <end position="184"/>
    </location>
</feature>
<keyword evidence="1" id="KW-0812">Transmembrane</keyword>
<reference evidence="3" key="1">
    <citation type="submission" date="2023-07" db="EMBL/GenBank/DDBJ databases">
        <title>30 novel species of actinomycetes from the DSMZ collection.</title>
        <authorList>
            <person name="Nouioui I."/>
        </authorList>
    </citation>
    <scope>NUCLEOTIDE SEQUENCE [LARGE SCALE GENOMIC DNA]</scope>
    <source>
        <strain evidence="3">DSM 44743</strain>
    </source>
</reference>
<dbReference type="RefSeq" id="WP_311511368.1">
    <property type="nucleotide sequence ID" value="NZ_JAVREP010000005.1"/>
</dbReference>
<evidence type="ECO:0000313" key="3">
    <source>
        <dbReference type="Proteomes" id="UP001183390"/>
    </source>
</evidence>
<feature type="transmembrane region" description="Helical" evidence="1">
    <location>
        <begin position="6"/>
        <end position="26"/>
    </location>
</feature>
<keyword evidence="1" id="KW-1133">Transmembrane helix</keyword>
<evidence type="ECO:0000313" key="2">
    <source>
        <dbReference type="EMBL" id="MDT0328651.1"/>
    </source>
</evidence>
<dbReference type="EMBL" id="JAVREP010000005">
    <property type="protein sequence ID" value="MDT0328651.1"/>
    <property type="molecule type" value="Genomic_DNA"/>
</dbReference>
<keyword evidence="3" id="KW-1185">Reference proteome</keyword>
<protein>
    <submittedName>
        <fullName evidence="2">DUF3592 domain-containing protein</fullName>
    </submittedName>
</protein>
<comment type="caution">
    <text evidence="2">The sequence shown here is derived from an EMBL/GenBank/DDBJ whole genome shotgun (WGS) entry which is preliminary data.</text>
</comment>
<accession>A0ABU2M7M3</accession>
<dbReference type="Proteomes" id="UP001183390">
    <property type="component" value="Unassembled WGS sequence"/>
</dbReference>
<organism evidence="2 3">
    <name type="scientific">Nocardiopsis lambiniae</name>
    <dbReference type="NCBI Taxonomy" id="3075539"/>
    <lineage>
        <taxon>Bacteria</taxon>
        <taxon>Bacillati</taxon>
        <taxon>Actinomycetota</taxon>
        <taxon>Actinomycetes</taxon>
        <taxon>Streptosporangiales</taxon>
        <taxon>Nocardiopsidaceae</taxon>
        <taxon>Nocardiopsis</taxon>
    </lineage>
</organism>
<evidence type="ECO:0000256" key="1">
    <source>
        <dbReference type="SAM" id="Phobius"/>
    </source>
</evidence>
<keyword evidence="1" id="KW-0472">Membrane</keyword>